<dbReference type="EMBL" id="SNYV01000013">
    <property type="protein sequence ID" value="TDQ78268.1"/>
    <property type="molecule type" value="Genomic_DNA"/>
</dbReference>
<gene>
    <name evidence="1" type="ORF">CLV99_2248</name>
</gene>
<evidence type="ECO:0000313" key="2">
    <source>
        <dbReference type="Proteomes" id="UP000295292"/>
    </source>
</evidence>
<reference evidence="1 2" key="1">
    <citation type="submission" date="2019-03" db="EMBL/GenBank/DDBJ databases">
        <title>Genomic Encyclopedia of Archaeal and Bacterial Type Strains, Phase II (KMG-II): from individual species to whole genera.</title>
        <authorList>
            <person name="Goeker M."/>
        </authorList>
    </citation>
    <scope>NUCLEOTIDE SEQUENCE [LARGE SCALE GENOMIC DNA]</scope>
    <source>
        <strain evidence="1 2">DSM 28353</strain>
    </source>
</reference>
<keyword evidence="2" id="KW-1185">Reference proteome</keyword>
<name>A0A4V3DDU8_9SPHI</name>
<organism evidence="1 2">
    <name type="scientific">Sphingobacterium yanglingense</name>
    <dbReference type="NCBI Taxonomy" id="1437280"/>
    <lineage>
        <taxon>Bacteria</taxon>
        <taxon>Pseudomonadati</taxon>
        <taxon>Bacteroidota</taxon>
        <taxon>Sphingobacteriia</taxon>
        <taxon>Sphingobacteriales</taxon>
        <taxon>Sphingobacteriaceae</taxon>
        <taxon>Sphingobacterium</taxon>
    </lineage>
</organism>
<protein>
    <submittedName>
        <fullName evidence="1">Uncharacterized protein DUF2004</fullName>
    </submittedName>
</protein>
<dbReference type="RefSeq" id="WP_133584505.1">
    <property type="nucleotide sequence ID" value="NZ_SNYV01000013.1"/>
</dbReference>
<sequence length="160" mass="18823">MKHFELPFLKKVDVENITEEQGYLPIDFQNREIVLMWFAEEEIDEQYFLNATKILGDLNAFNEENGQFLRREFNNKEDQTVLEYLEFHLEELPEEWTEIIEEGTTTPEKIQKLLAALKLQTIAFHDDVIVADYVLNKEISDQVLAISINLNGEKNIAWES</sequence>
<dbReference type="Proteomes" id="UP000295292">
    <property type="component" value="Unassembled WGS sequence"/>
</dbReference>
<dbReference type="AlphaFoldDB" id="A0A4V3DDU8"/>
<evidence type="ECO:0000313" key="1">
    <source>
        <dbReference type="EMBL" id="TDQ78268.1"/>
    </source>
</evidence>
<comment type="caution">
    <text evidence="1">The sequence shown here is derived from an EMBL/GenBank/DDBJ whole genome shotgun (WGS) entry which is preliminary data.</text>
</comment>
<proteinExistence type="predicted"/>
<accession>A0A4V3DDU8</accession>